<evidence type="ECO:0000259" key="14">
    <source>
        <dbReference type="SMART" id="SM00090"/>
    </source>
</evidence>
<dbReference type="InterPro" id="IPR000687">
    <property type="entry name" value="RIO_kinase"/>
</dbReference>
<dbReference type="STRING" id="282301.A0A267ERH7"/>
<evidence type="ECO:0000256" key="11">
    <source>
        <dbReference type="ARBA" id="ARBA00047899"/>
    </source>
</evidence>
<proteinExistence type="inferred from homology"/>
<keyword evidence="16" id="KW-1185">Reference proteome</keyword>
<dbReference type="AlphaFoldDB" id="A0A267ERH7"/>
<dbReference type="SUPFAM" id="SSF56112">
    <property type="entry name" value="Protein kinase-like (PK-like)"/>
    <property type="match status" value="1"/>
</dbReference>
<keyword evidence="8" id="KW-0418">Kinase</keyword>
<dbReference type="GO" id="GO:0005524">
    <property type="term" value="F:ATP binding"/>
    <property type="evidence" value="ECO:0007669"/>
    <property type="project" value="UniProtKB-KW"/>
</dbReference>
<dbReference type="Pfam" id="PF09202">
    <property type="entry name" value="Rio2_N"/>
    <property type="match status" value="1"/>
</dbReference>
<keyword evidence="9" id="KW-0067">ATP-binding</keyword>
<evidence type="ECO:0000313" key="16">
    <source>
        <dbReference type="Proteomes" id="UP000215902"/>
    </source>
</evidence>
<evidence type="ECO:0000256" key="4">
    <source>
        <dbReference type="ARBA" id="ARBA00022527"/>
    </source>
</evidence>
<evidence type="ECO:0000256" key="3">
    <source>
        <dbReference type="ARBA" id="ARBA00012513"/>
    </source>
</evidence>
<dbReference type="OrthoDB" id="10258631at2759"/>
<organism evidence="15 16">
    <name type="scientific">Macrostomum lignano</name>
    <dbReference type="NCBI Taxonomy" id="282301"/>
    <lineage>
        <taxon>Eukaryota</taxon>
        <taxon>Metazoa</taxon>
        <taxon>Spiralia</taxon>
        <taxon>Lophotrochozoa</taxon>
        <taxon>Platyhelminthes</taxon>
        <taxon>Rhabditophora</taxon>
        <taxon>Macrostomorpha</taxon>
        <taxon>Macrostomida</taxon>
        <taxon>Macrostomidae</taxon>
        <taxon>Macrostomum</taxon>
    </lineage>
</organism>
<feature type="region of interest" description="Disordered" evidence="13">
    <location>
        <begin position="352"/>
        <end position="499"/>
    </location>
</feature>
<dbReference type="InterPro" id="IPR011009">
    <property type="entry name" value="Kinase-like_dom_sf"/>
</dbReference>
<evidence type="ECO:0000256" key="2">
    <source>
        <dbReference type="ARBA" id="ARBA00009196"/>
    </source>
</evidence>
<evidence type="ECO:0000256" key="10">
    <source>
        <dbReference type="ARBA" id="ARBA00022842"/>
    </source>
</evidence>
<dbReference type="GO" id="GO:0005829">
    <property type="term" value="C:cytosol"/>
    <property type="evidence" value="ECO:0007669"/>
    <property type="project" value="TreeGrafter"/>
</dbReference>
<dbReference type="Gene3D" id="3.30.200.20">
    <property type="entry name" value="Phosphorylase Kinase, domain 1"/>
    <property type="match status" value="1"/>
</dbReference>
<evidence type="ECO:0000256" key="13">
    <source>
        <dbReference type="SAM" id="MobiDB-lite"/>
    </source>
</evidence>
<accession>A0A267ERH7</accession>
<dbReference type="GO" id="GO:0004674">
    <property type="term" value="F:protein serine/threonine kinase activity"/>
    <property type="evidence" value="ECO:0007669"/>
    <property type="project" value="UniProtKB-KW"/>
</dbReference>
<keyword evidence="5" id="KW-0808">Transferase</keyword>
<dbReference type="SMART" id="SM00090">
    <property type="entry name" value="RIO"/>
    <property type="match status" value="1"/>
</dbReference>
<dbReference type="GO" id="GO:0030490">
    <property type="term" value="P:maturation of SSU-rRNA"/>
    <property type="evidence" value="ECO:0007669"/>
    <property type="project" value="TreeGrafter"/>
</dbReference>
<evidence type="ECO:0000256" key="6">
    <source>
        <dbReference type="ARBA" id="ARBA00022723"/>
    </source>
</evidence>
<dbReference type="PANTHER" id="PTHR45852">
    <property type="entry name" value="SER/THR-PROTEIN KINASE RIO2"/>
    <property type="match status" value="1"/>
</dbReference>
<dbReference type="Gene3D" id="1.10.510.10">
    <property type="entry name" value="Transferase(Phosphotransferase) domain 1"/>
    <property type="match status" value="1"/>
</dbReference>
<dbReference type="Pfam" id="PF01163">
    <property type="entry name" value="RIO1"/>
    <property type="match status" value="1"/>
</dbReference>
<dbReference type="SUPFAM" id="SSF46785">
    <property type="entry name" value="Winged helix' DNA-binding domain"/>
    <property type="match status" value="1"/>
</dbReference>
<evidence type="ECO:0000256" key="7">
    <source>
        <dbReference type="ARBA" id="ARBA00022741"/>
    </source>
</evidence>
<dbReference type="InterPro" id="IPR036390">
    <property type="entry name" value="WH_DNA-bd_sf"/>
</dbReference>
<evidence type="ECO:0000256" key="1">
    <source>
        <dbReference type="ARBA" id="ARBA00001946"/>
    </source>
</evidence>
<keyword evidence="10" id="KW-0460">Magnesium</keyword>
<comment type="catalytic activity">
    <reaction evidence="12">
        <text>L-seryl-[protein] + ATP = O-phospho-L-seryl-[protein] + ADP + H(+)</text>
        <dbReference type="Rhea" id="RHEA:17989"/>
        <dbReference type="Rhea" id="RHEA-COMP:9863"/>
        <dbReference type="Rhea" id="RHEA-COMP:11604"/>
        <dbReference type="ChEBI" id="CHEBI:15378"/>
        <dbReference type="ChEBI" id="CHEBI:29999"/>
        <dbReference type="ChEBI" id="CHEBI:30616"/>
        <dbReference type="ChEBI" id="CHEBI:83421"/>
        <dbReference type="ChEBI" id="CHEBI:456216"/>
        <dbReference type="EC" id="2.7.11.1"/>
    </reaction>
</comment>
<reference evidence="15 16" key="1">
    <citation type="submission" date="2017-06" db="EMBL/GenBank/DDBJ databases">
        <title>A platform for efficient transgenesis in Macrostomum lignano, a flatworm model organism for stem cell research.</title>
        <authorList>
            <person name="Berezikov E."/>
        </authorList>
    </citation>
    <scope>NUCLEOTIDE SEQUENCE [LARGE SCALE GENOMIC DNA]</scope>
    <source>
        <strain evidence="15">DV1</strain>
        <tissue evidence="15">Whole organism</tissue>
    </source>
</reference>
<dbReference type="EC" id="2.7.11.1" evidence="3"/>
<dbReference type="FunFam" id="3.30.200.20:FF:000052">
    <property type="entry name" value="Serine/threonine-protein kinase RIO2"/>
    <property type="match status" value="1"/>
</dbReference>
<evidence type="ECO:0000256" key="5">
    <source>
        <dbReference type="ARBA" id="ARBA00022679"/>
    </source>
</evidence>
<feature type="non-terminal residue" evidence="15">
    <location>
        <position position="1"/>
    </location>
</feature>
<dbReference type="Proteomes" id="UP000215902">
    <property type="component" value="Unassembled WGS sequence"/>
</dbReference>
<dbReference type="EMBL" id="NIVC01001780">
    <property type="protein sequence ID" value="PAA64111.1"/>
    <property type="molecule type" value="Genomic_DNA"/>
</dbReference>
<feature type="compositionally biased region" description="Acidic residues" evidence="13">
    <location>
        <begin position="356"/>
        <end position="376"/>
    </location>
</feature>
<feature type="domain" description="RIO kinase" evidence="14">
    <location>
        <begin position="97"/>
        <end position="322"/>
    </location>
</feature>
<dbReference type="Gene3D" id="1.10.10.10">
    <property type="entry name" value="Winged helix-like DNA-binding domain superfamily/Winged helix DNA-binding domain"/>
    <property type="match status" value="1"/>
</dbReference>
<feature type="compositionally biased region" description="Basic residues" evidence="13">
    <location>
        <begin position="470"/>
        <end position="480"/>
    </location>
</feature>
<dbReference type="GO" id="GO:0030688">
    <property type="term" value="C:preribosome, small subunit precursor"/>
    <property type="evidence" value="ECO:0007669"/>
    <property type="project" value="TreeGrafter"/>
</dbReference>
<dbReference type="CDD" id="cd05144">
    <property type="entry name" value="RIO2_C"/>
    <property type="match status" value="1"/>
</dbReference>
<dbReference type="InterPro" id="IPR030484">
    <property type="entry name" value="Rio2"/>
</dbReference>
<keyword evidence="6" id="KW-0479">Metal-binding</keyword>
<dbReference type="PANTHER" id="PTHR45852:SF1">
    <property type="entry name" value="SERINE_THREONINE-PROTEIN KINASE RIO2"/>
    <property type="match status" value="1"/>
</dbReference>
<feature type="compositionally biased region" description="Acidic residues" evidence="13">
    <location>
        <begin position="398"/>
        <end position="426"/>
    </location>
</feature>
<evidence type="ECO:0000313" key="15">
    <source>
        <dbReference type="EMBL" id="PAA64111.1"/>
    </source>
</evidence>
<protein>
    <recommendedName>
        <fullName evidence="3">non-specific serine/threonine protein kinase</fullName>
        <ecNumber evidence="3">2.7.11.1</ecNumber>
    </recommendedName>
</protein>
<sequence>FLTLLYIHRRQFEVLTFFCSFLLYLIFKMGRLNVDILRYLSTEEMRVLTAVEMGMKNHEFVPDKLAKAISGLRCSDSGVLKICRDLCQRRLLSHVDAGYRLTVAGYDCLALKALVNSGKLTGIGSQIGVGKESDVYLACDADGGEVCVKLHRLGRTSFRQLKNKRDYIGARRHFNWLYVSRLSAEREFAFLQALHSEGLPVPKPHGHNRHAVVMEFVTNASPLNSVSSDHPNAESLYLQCRAGLERLAELGLVHGDYNEFNLLVQEPSDEGPDGKPLVRIIDLPQCISRRHPQAVEQYNRDAGCLVTFFLRKFEQLRHGWLQEREPTRLSDIARDAQGVRLDEKLKASGYRAGDVVAEEEEDSNEDSDSTANEDCDEAAKAKEAGATANSDADKPGEEGEDKDEDVSDSDADSNSEESGESAEDSEAAGAVGATGAKSTGKSSSRSKPPDDPSTARRRVRAERQREMRRAGLRAGRRAAKRERTARDRRDMHEELTTWG</sequence>
<comment type="caution">
    <text evidence="15">The sequence shown here is derived from an EMBL/GenBank/DDBJ whole genome shotgun (WGS) entry which is preliminary data.</text>
</comment>
<keyword evidence="4" id="KW-0723">Serine/threonine-protein kinase</keyword>
<dbReference type="InterPro" id="IPR036388">
    <property type="entry name" value="WH-like_DNA-bd_sf"/>
</dbReference>
<name>A0A267ERH7_9PLAT</name>
<comment type="catalytic activity">
    <reaction evidence="11">
        <text>L-threonyl-[protein] + ATP = O-phospho-L-threonyl-[protein] + ADP + H(+)</text>
        <dbReference type="Rhea" id="RHEA:46608"/>
        <dbReference type="Rhea" id="RHEA-COMP:11060"/>
        <dbReference type="Rhea" id="RHEA-COMP:11605"/>
        <dbReference type="ChEBI" id="CHEBI:15378"/>
        <dbReference type="ChEBI" id="CHEBI:30013"/>
        <dbReference type="ChEBI" id="CHEBI:30616"/>
        <dbReference type="ChEBI" id="CHEBI:61977"/>
        <dbReference type="ChEBI" id="CHEBI:456216"/>
        <dbReference type="EC" id="2.7.11.1"/>
    </reaction>
</comment>
<dbReference type="GO" id="GO:0046872">
    <property type="term" value="F:metal ion binding"/>
    <property type="evidence" value="ECO:0007669"/>
    <property type="project" value="UniProtKB-KW"/>
</dbReference>
<feature type="compositionally biased region" description="Basic and acidic residues" evidence="13">
    <location>
        <begin position="481"/>
        <end position="499"/>
    </location>
</feature>
<evidence type="ECO:0000256" key="12">
    <source>
        <dbReference type="ARBA" id="ARBA00048679"/>
    </source>
</evidence>
<comment type="similarity">
    <text evidence="2">Belongs to the protein kinase superfamily. RIO-type Ser/Thr kinase family.</text>
</comment>
<evidence type="ECO:0000256" key="8">
    <source>
        <dbReference type="ARBA" id="ARBA00022777"/>
    </source>
</evidence>
<keyword evidence="7" id="KW-0547">Nucleotide-binding</keyword>
<dbReference type="InterPro" id="IPR018934">
    <property type="entry name" value="RIO_dom"/>
</dbReference>
<comment type="cofactor">
    <cofactor evidence="1">
        <name>Mg(2+)</name>
        <dbReference type="ChEBI" id="CHEBI:18420"/>
    </cofactor>
</comment>
<evidence type="ECO:0000256" key="9">
    <source>
        <dbReference type="ARBA" id="ARBA00022840"/>
    </source>
</evidence>
<dbReference type="InterPro" id="IPR015285">
    <property type="entry name" value="RIO2_wHTH_N"/>
</dbReference>
<gene>
    <name evidence="15" type="ORF">BOX15_Mlig014145g2</name>
</gene>